<comment type="caution">
    <text evidence="2">The sequence shown here is derived from an EMBL/GenBank/DDBJ whole genome shotgun (WGS) entry which is preliminary data.</text>
</comment>
<reference evidence="2 3" key="1">
    <citation type="journal article" date="2016" name="Nat. Commun.">
        <title>Thousands of microbial genomes shed light on interconnected biogeochemical processes in an aquifer system.</title>
        <authorList>
            <person name="Anantharaman K."/>
            <person name="Brown C.T."/>
            <person name="Hug L.A."/>
            <person name="Sharon I."/>
            <person name="Castelle C.J."/>
            <person name="Probst A.J."/>
            <person name="Thomas B.C."/>
            <person name="Singh A."/>
            <person name="Wilkins M.J."/>
            <person name="Karaoz U."/>
            <person name="Brodie E.L."/>
            <person name="Williams K.H."/>
            <person name="Hubbard S.S."/>
            <person name="Banfield J.F."/>
        </authorList>
    </citation>
    <scope>NUCLEOTIDE SEQUENCE [LARGE SCALE GENOMIC DNA]</scope>
</reference>
<sequence>MRKVYFIVAIISAVVIAAIIYGFSIIGSPFKKAALKNDQTRILNLNSLSWDIENYATENKKLPEKLSDVSFTNSNYLNDPKTKKPYTYVKESDTEYKLCATFELDSSEETQTDTQYYYYTPTEATLAQFKVPTDTYSDPKTHKKSYDCIEYDITNYSSSFNLNYDKISISSPTTNTDFQQGGFNQISWTGDYVSKVDIVLINSNNEKIGYISSPEIATMLDVQDYSYFSWSAATVFVDNTGGTYIPIQPGKYKIQINSTVGKSTATSSEFIVSPQEEYFSLFAPSENYKMKQGSDNYIVWSKKTISQINISLWDSDRKNVIGYISAGSQYTSTDNRTNLIWKADKISATLGGAATVPVSPGKYTLFVLDLTGQGVGSAPFTIVK</sequence>
<keyword evidence="1" id="KW-0812">Transmembrane</keyword>
<evidence type="ECO:0000313" key="3">
    <source>
        <dbReference type="Proteomes" id="UP000177610"/>
    </source>
</evidence>
<feature type="transmembrane region" description="Helical" evidence="1">
    <location>
        <begin position="6"/>
        <end position="26"/>
    </location>
</feature>
<dbReference type="STRING" id="1817821.A2717_02670"/>
<dbReference type="EMBL" id="MFEH01000001">
    <property type="protein sequence ID" value="OGE74413.1"/>
    <property type="molecule type" value="Genomic_DNA"/>
</dbReference>
<name>A0A1F5NA12_9BACT</name>
<organism evidence="2 3">
    <name type="scientific">Candidatus Doudnabacteria bacterium RIFCSPHIGHO2_01_FULL_41_86</name>
    <dbReference type="NCBI Taxonomy" id="1817821"/>
    <lineage>
        <taxon>Bacteria</taxon>
        <taxon>Candidatus Doudnaibacteriota</taxon>
    </lineage>
</organism>
<gene>
    <name evidence="2" type="ORF">A2717_02670</name>
</gene>
<protein>
    <submittedName>
        <fullName evidence="2">Uncharacterized protein</fullName>
    </submittedName>
</protein>
<evidence type="ECO:0000256" key="1">
    <source>
        <dbReference type="SAM" id="Phobius"/>
    </source>
</evidence>
<dbReference type="Proteomes" id="UP000177610">
    <property type="component" value="Unassembled WGS sequence"/>
</dbReference>
<proteinExistence type="predicted"/>
<keyword evidence="1" id="KW-1133">Transmembrane helix</keyword>
<dbReference type="AlphaFoldDB" id="A0A1F5NA12"/>
<accession>A0A1F5NA12</accession>
<evidence type="ECO:0000313" key="2">
    <source>
        <dbReference type="EMBL" id="OGE74413.1"/>
    </source>
</evidence>
<keyword evidence="1" id="KW-0472">Membrane</keyword>